<evidence type="ECO:0000256" key="1">
    <source>
        <dbReference type="SAM" id="Phobius"/>
    </source>
</evidence>
<keyword evidence="1" id="KW-0472">Membrane</keyword>
<feature type="transmembrane region" description="Helical" evidence="1">
    <location>
        <begin position="12"/>
        <end position="34"/>
    </location>
</feature>
<evidence type="ECO:0000313" key="3">
    <source>
        <dbReference type="Proteomes" id="UP000051054"/>
    </source>
</evidence>
<feature type="transmembrane region" description="Helical" evidence="1">
    <location>
        <begin position="185"/>
        <end position="205"/>
    </location>
</feature>
<dbReference type="AlphaFoldDB" id="A0A0R1WTA8"/>
<organism evidence="2 3">
    <name type="scientific">Ligilactobacillus hayakitensis DSM 18933 = JCM 14209</name>
    <dbReference type="NCBI Taxonomy" id="1423755"/>
    <lineage>
        <taxon>Bacteria</taxon>
        <taxon>Bacillati</taxon>
        <taxon>Bacillota</taxon>
        <taxon>Bacilli</taxon>
        <taxon>Lactobacillales</taxon>
        <taxon>Lactobacillaceae</taxon>
        <taxon>Ligilactobacillus</taxon>
    </lineage>
</organism>
<name>A0A0R1WTA8_9LACO</name>
<feature type="transmembrane region" description="Helical" evidence="1">
    <location>
        <begin position="104"/>
        <end position="124"/>
    </location>
</feature>
<feature type="transmembrane region" description="Helical" evidence="1">
    <location>
        <begin position="73"/>
        <end position="98"/>
    </location>
</feature>
<gene>
    <name evidence="2" type="ORF">FC40_GL000758</name>
</gene>
<keyword evidence="1" id="KW-0812">Transmembrane</keyword>
<keyword evidence="3" id="KW-1185">Reference proteome</keyword>
<feature type="transmembrane region" description="Helical" evidence="1">
    <location>
        <begin position="161"/>
        <end position="178"/>
    </location>
</feature>
<protein>
    <submittedName>
        <fullName evidence="2">Uncharacterized protein</fullName>
    </submittedName>
</protein>
<proteinExistence type="predicted"/>
<reference evidence="2 3" key="1">
    <citation type="journal article" date="2015" name="Genome Announc.">
        <title>Expanding the biotechnology potential of lactobacilli through comparative genomics of 213 strains and associated genera.</title>
        <authorList>
            <person name="Sun Z."/>
            <person name="Harris H.M."/>
            <person name="McCann A."/>
            <person name="Guo C."/>
            <person name="Argimon S."/>
            <person name="Zhang W."/>
            <person name="Yang X."/>
            <person name="Jeffery I.B."/>
            <person name="Cooney J.C."/>
            <person name="Kagawa T.F."/>
            <person name="Liu W."/>
            <person name="Song Y."/>
            <person name="Salvetti E."/>
            <person name="Wrobel A."/>
            <person name="Rasinkangas P."/>
            <person name="Parkhill J."/>
            <person name="Rea M.C."/>
            <person name="O'Sullivan O."/>
            <person name="Ritari J."/>
            <person name="Douillard F.P."/>
            <person name="Paul Ross R."/>
            <person name="Yang R."/>
            <person name="Briner A.E."/>
            <person name="Felis G.E."/>
            <person name="de Vos W.M."/>
            <person name="Barrangou R."/>
            <person name="Klaenhammer T.R."/>
            <person name="Caufield P.W."/>
            <person name="Cui Y."/>
            <person name="Zhang H."/>
            <person name="O'Toole P.W."/>
        </authorList>
    </citation>
    <scope>NUCLEOTIDE SEQUENCE [LARGE SCALE GENOMIC DNA]</scope>
    <source>
        <strain evidence="2 3">DSM 18933</strain>
    </source>
</reference>
<dbReference type="STRING" id="1423755.FC40_GL000758"/>
<dbReference type="PATRIC" id="fig|1423755.3.peg.811"/>
<dbReference type="Proteomes" id="UP000051054">
    <property type="component" value="Unassembled WGS sequence"/>
</dbReference>
<feature type="transmembrane region" description="Helical" evidence="1">
    <location>
        <begin position="40"/>
        <end position="61"/>
    </location>
</feature>
<dbReference type="EMBL" id="AZGD01000090">
    <property type="protein sequence ID" value="KRM18969.1"/>
    <property type="molecule type" value="Genomic_DNA"/>
</dbReference>
<comment type="caution">
    <text evidence="2">The sequence shown here is derived from an EMBL/GenBank/DDBJ whole genome shotgun (WGS) entry which is preliminary data.</text>
</comment>
<sequence>MFVDKLSLRIIISSAILTGVALITYLVLEILVLIKSISLGNVILVVFNSILLGIGLIYLILKTLTLSLNKTGAAKILLIITECFGNVFFGLNFISIILAFNKALISWICFSLIILFACSNIILVSTLSKNSLIHKLTAFCSVIQSLLCILCLEILHLNLISTILFLIALVLFIISHVLKLRNSLIILETCATLLFIIFWSIAYLFL</sequence>
<dbReference type="RefSeq" id="WP_025022057.1">
    <property type="nucleotide sequence ID" value="NZ_AZGD01000090.1"/>
</dbReference>
<evidence type="ECO:0000313" key="2">
    <source>
        <dbReference type="EMBL" id="KRM18969.1"/>
    </source>
</evidence>
<keyword evidence="1" id="KW-1133">Transmembrane helix</keyword>
<accession>A0A0R1WTA8</accession>